<keyword evidence="4" id="KW-1185">Reference proteome</keyword>
<dbReference type="SMART" id="SM00028">
    <property type="entry name" value="TPR"/>
    <property type="match status" value="3"/>
</dbReference>
<accession>A0A839F606</accession>
<comment type="caution">
    <text evidence="3">The sequence shown here is derived from an EMBL/GenBank/DDBJ whole genome shotgun (WGS) entry which is preliminary data.</text>
</comment>
<dbReference type="GO" id="GO:0008476">
    <property type="term" value="F:protein-tyrosine sulfotransferase activity"/>
    <property type="evidence" value="ECO:0007669"/>
    <property type="project" value="InterPro"/>
</dbReference>
<evidence type="ECO:0000313" key="3">
    <source>
        <dbReference type="EMBL" id="MBA8888510.1"/>
    </source>
</evidence>
<gene>
    <name evidence="3" type="ORF">FHW12_002743</name>
</gene>
<evidence type="ECO:0000256" key="2">
    <source>
        <dbReference type="PROSITE-ProRule" id="PRU00339"/>
    </source>
</evidence>
<proteinExistence type="predicted"/>
<dbReference type="InterPro" id="IPR026634">
    <property type="entry name" value="TPST-like"/>
</dbReference>
<feature type="repeat" description="TPR" evidence="2">
    <location>
        <begin position="86"/>
        <end position="119"/>
    </location>
</feature>
<dbReference type="RefSeq" id="WP_182531556.1">
    <property type="nucleotide sequence ID" value="NZ_JACGXL010000004.1"/>
</dbReference>
<dbReference type="InterPro" id="IPR019734">
    <property type="entry name" value="TPR_rpt"/>
</dbReference>
<dbReference type="Gene3D" id="3.40.50.300">
    <property type="entry name" value="P-loop containing nucleotide triphosphate hydrolases"/>
    <property type="match status" value="1"/>
</dbReference>
<dbReference type="Pfam" id="PF14559">
    <property type="entry name" value="TPR_19"/>
    <property type="match status" value="1"/>
</dbReference>
<dbReference type="Proteomes" id="UP000550401">
    <property type="component" value="Unassembled WGS sequence"/>
</dbReference>
<sequence length="531" mass="59101">MPTSPPLPPRLQGLTPLAVQQVVATANALEAGRVDEAEAQVGAAIAAFPHQPEVLRLWAGIRSQRGDHEAAIRAIRQAVAQRAGDALYHNTLGTVLAEAGDYDGAIAALRRCCELQPGLALAWFNLGVLLTRCVRHDEAVVALRRAVELAPSHVQARALLADMLRVANQPAQAAAEYRRILAERPCTGIAWWGLADIRTTRFEADDIARMQSALRDARAGDDDVVATGFALARAFDERGDYAASLAALEQANAVARRRRRWDAAGFDAFMASIRDAHAAPAARVPGDRAFGHEAIFIVSLPRSGSTLIEQILASHSAIEGAGELADLPLLVAEESRRRQQAYPQWVGAMQADDWRRLGQRYLDRTAHWRRRRALFTDKLPNNWYYIDAIRRMLPGARIVAVRRDPLETCFSCYRQFLYNNEYTRTFGDLAAFWRAFDRAVCDGLARHPAHVHESVYEDLVARPEQHIHSLLDFLGLPFEQACLEFHRTERDVRSPSAMQVREPLRRDTARGARYGALLDPLRRELAVLSST</sequence>
<dbReference type="Pfam" id="PF13469">
    <property type="entry name" value="Sulfotransfer_3"/>
    <property type="match status" value="1"/>
</dbReference>
<dbReference type="PANTHER" id="PTHR12788:SF10">
    <property type="entry name" value="PROTEIN-TYROSINE SULFOTRANSFERASE"/>
    <property type="match status" value="1"/>
</dbReference>
<dbReference type="SUPFAM" id="SSF52540">
    <property type="entry name" value="P-loop containing nucleoside triphosphate hydrolases"/>
    <property type="match status" value="1"/>
</dbReference>
<dbReference type="SUPFAM" id="SSF48452">
    <property type="entry name" value="TPR-like"/>
    <property type="match status" value="1"/>
</dbReference>
<dbReference type="AlphaFoldDB" id="A0A839F606"/>
<reference evidence="3 4" key="1">
    <citation type="submission" date="2020-07" db="EMBL/GenBank/DDBJ databases">
        <title>Genomic Encyclopedia of Type Strains, Phase IV (KMG-V): Genome sequencing to study the core and pangenomes of soil and plant-associated prokaryotes.</title>
        <authorList>
            <person name="Whitman W."/>
        </authorList>
    </citation>
    <scope>NUCLEOTIDE SEQUENCE [LARGE SCALE GENOMIC DNA]</scope>
    <source>
        <strain evidence="3 4">RH2WT43</strain>
    </source>
</reference>
<dbReference type="InterPro" id="IPR027417">
    <property type="entry name" value="P-loop_NTPase"/>
</dbReference>
<organism evidence="3 4">
    <name type="scientific">Dokdonella fugitiva</name>
    <dbReference type="NCBI Taxonomy" id="328517"/>
    <lineage>
        <taxon>Bacteria</taxon>
        <taxon>Pseudomonadati</taxon>
        <taxon>Pseudomonadota</taxon>
        <taxon>Gammaproteobacteria</taxon>
        <taxon>Lysobacterales</taxon>
        <taxon>Rhodanobacteraceae</taxon>
        <taxon>Dokdonella</taxon>
    </lineage>
</organism>
<dbReference type="PROSITE" id="PS50005">
    <property type="entry name" value="TPR"/>
    <property type="match status" value="2"/>
</dbReference>
<keyword evidence="1" id="KW-0808">Transferase</keyword>
<dbReference type="PANTHER" id="PTHR12788">
    <property type="entry name" value="PROTEIN-TYROSINE SULFOTRANSFERASE 2"/>
    <property type="match status" value="1"/>
</dbReference>
<keyword evidence="2" id="KW-0802">TPR repeat</keyword>
<dbReference type="Pfam" id="PF13432">
    <property type="entry name" value="TPR_16"/>
    <property type="match status" value="1"/>
</dbReference>
<evidence type="ECO:0000256" key="1">
    <source>
        <dbReference type="ARBA" id="ARBA00022679"/>
    </source>
</evidence>
<dbReference type="Gene3D" id="1.25.40.10">
    <property type="entry name" value="Tetratricopeptide repeat domain"/>
    <property type="match status" value="1"/>
</dbReference>
<dbReference type="InterPro" id="IPR011990">
    <property type="entry name" value="TPR-like_helical_dom_sf"/>
</dbReference>
<evidence type="ECO:0000313" key="4">
    <source>
        <dbReference type="Proteomes" id="UP000550401"/>
    </source>
</evidence>
<feature type="repeat" description="TPR" evidence="2">
    <location>
        <begin position="120"/>
        <end position="153"/>
    </location>
</feature>
<protein>
    <submittedName>
        <fullName evidence="3">Tetratricopeptide (TPR) repeat protein</fullName>
    </submittedName>
</protein>
<dbReference type="EMBL" id="JACGXL010000004">
    <property type="protein sequence ID" value="MBA8888510.1"/>
    <property type="molecule type" value="Genomic_DNA"/>
</dbReference>
<name>A0A839F606_9GAMM</name>